<accession>R7ZSU9</accession>
<proteinExistence type="predicted"/>
<reference evidence="2 3" key="1">
    <citation type="submission" date="2013-02" db="EMBL/GenBank/DDBJ databases">
        <title>A novel strain isolated from Lonar lake, Maharashtra, India.</title>
        <authorList>
            <person name="Singh A."/>
        </authorList>
    </citation>
    <scope>NUCLEOTIDE SEQUENCE [LARGE SCALE GENOMIC DNA]</scope>
    <source>
        <strain evidence="2 3">AK24</strain>
    </source>
</reference>
<protein>
    <recommendedName>
        <fullName evidence="4">YD repeat-containing protein</fullName>
    </recommendedName>
</protein>
<dbReference type="RefSeq" id="WP_010854428.1">
    <property type="nucleotide sequence ID" value="NZ_AQHR01000061.1"/>
</dbReference>
<evidence type="ECO:0000313" key="3">
    <source>
        <dbReference type="Proteomes" id="UP000013909"/>
    </source>
</evidence>
<dbReference type="Proteomes" id="UP000013909">
    <property type="component" value="Unassembled WGS sequence"/>
</dbReference>
<dbReference type="OrthoDB" id="953290at2"/>
<dbReference type="AlphaFoldDB" id="R7ZSU9"/>
<comment type="caution">
    <text evidence="2">The sequence shown here is derived from an EMBL/GenBank/DDBJ whole genome shotgun (WGS) entry which is preliminary data.</text>
</comment>
<dbReference type="EMBL" id="AQHR01000061">
    <property type="protein sequence ID" value="EON77210.1"/>
    <property type="molecule type" value="Genomic_DNA"/>
</dbReference>
<evidence type="ECO:0000313" key="2">
    <source>
        <dbReference type="EMBL" id="EON77210.1"/>
    </source>
</evidence>
<dbReference type="STRING" id="1232681.ADIS_2290"/>
<organism evidence="2 3">
    <name type="scientific">Lunatimonas lonarensis</name>
    <dbReference type="NCBI Taxonomy" id="1232681"/>
    <lineage>
        <taxon>Bacteria</taxon>
        <taxon>Pseudomonadati</taxon>
        <taxon>Bacteroidota</taxon>
        <taxon>Cytophagia</taxon>
        <taxon>Cytophagales</taxon>
        <taxon>Cyclobacteriaceae</taxon>
    </lineage>
</organism>
<sequence>MIFSDIALARPLLFLFACSLWACNSTEDGLPSYAINARLKQTVMYNIDGDSKPIGITAQYEYDPQARISKVSSPLYNEGKITGVGSYDLYEYDAKGQLEKIVHFAANLHSGFINLQTKTYTYSSEGLKTMERVHYPQIGSKEYTQFTYTGQKLAKAEKFNNRDQLETYTEYTYQGDLLETEELYRADGSLLRITRFAYERGLNTKEEIFLGSTNERFREINRAYDSNRNLVQMTSRELSPVSSAMSFRLHFEYFR</sequence>
<keyword evidence="1" id="KW-0732">Signal</keyword>
<keyword evidence="3" id="KW-1185">Reference proteome</keyword>
<name>R7ZSU9_9BACT</name>
<feature type="chain" id="PRO_5004451101" description="YD repeat-containing protein" evidence="1">
    <location>
        <begin position="23"/>
        <end position="255"/>
    </location>
</feature>
<gene>
    <name evidence="2" type="ORF">ADIS_2290</name>
</gene>
<evidence type="ECO:0008006" key="4">
    <source>
        <dbReference type="Google" id="ProtNLM"/>
    </source>
</evidence>
<feature type="signal peptide" evidence="1">
    <location>
        <begin position="1"/>
        <end position="22"/>
    </location>
</feature>
<dbReference type="Gene3D" id="2.180.10.10">
    <property type="entry name" value="RHS repeat-associated core"/>
    <property type="match status" value="1"/>
</dbReference>
<evidence type="ECO:0000256" key="1">
    <source>
        <dbReference type="SAM" id="SignalP"/>
    </source>
</evidence>